<protein>
    <recommendedName>
        <fullName evidence="4">EpsG family protein</fullName>
    </recommendedName>
</protein>
<dbReference type="Pfam" id="PF14897">
    <property type="entry name" value="EpsG"/>
    <property type="match status" value="1"/>
</dbReference>
<feature type="transmembrane region" description="Helical" evidence="1">
    <location>
        <begin position="108"/>
        <end position="139"/>
    </location>
</feature>
<feature type="transmembrane region" description="Helical" evidence="1">
    <location>
        <begin position="299"/>
        <end position="320"/>
    </location>
</feature>
<feature type="transmembrane region" description="Helical" evidence="1">
    <location>
        <begin position="252"/>
        <end position="271"/>
    </location>
</feature>
<organism evidence="2 3">
    <name type="scientific">Alcaligenes faecalis</name>
    <dbReference type="NCBI Taxonomy" id="511"/>
    <lineage>
        <taxon>Bacteria</taxon>
        <taxon>Pseudomonadati</taxon>
        <taxon>Pseudomonadota</taxon>
        <taxon>Betaproteobacteria</taxon>
        <taxon>Burkholderiales</taxon>
        <taxon>Alcaligenaceae</taxon>
        <taxon>Alcaligenes</taxon>
    </lineage>
</organism>
<accession>A0A2U2BIP1</accession>
<evidence type="ECO:0000313" key="3">
    <source>
        <dbReference type="Proteomes" id="UP000245216"/>
    </source>
</evidence>
<evidence type="ECO:0008006" key="4">
    <source>
        <dbReference type="Google" id="ProtNLM"/>
    </source>
</evidence>
<sequence>MIYYLFLFLVLLYFHLLGVSPRLQVFLSLLTLCIFSGVRFNAGYDYPVYYDLSQKDDYDWFEPLSRVLMDIGHYTDPVLLFILSSALIAIFYYLALDRYSRLYQWHPVAIFAFLGLPIAYLDSLGVIRQFIAIAIFVYVASNIYRRTLISIAWLLIAALFHKSILVLFPLVILRRWLSKPRSWFIYVLVWACFLVLGPLLITAVSQYTGLYTSYFTLHLSNSGLKIYALLSLIYIFFLINRKYIFENSNHIFLFNCYFIGILLFSAALPFGIHISRISWALLAVHPFLFGIVFYKKTPFLRGAFIAACALTMSMSLFLAYKNPERDFLNQYQPFFLLDKFQRDFIVEKSLQTEIQRQD</sequence>
<reference evidence="2 3" key="2">
    <citation type="submission" date="2018-05" db="EMBL/GenBank/DDBJ databases">
        <authorList>
            <person name="Lanie J.A."/>
            <person name="Ng W.-L."/>
            <person name="Kazmierczak K.M."/>
            <person name="Andrzejewski T.M."/>
            <person name="Davidsen T.M."/>
            <person name="Wayne K.J."/>
            <person name="Tettelin H."/>
            <person name="Glass J.I."/>
            <person name="Rusch D."/>
            <person name="Podicherti R."/>
            <person name="Tsui H.-C.T."/>
            <person name="Winkler M.E."/>
        </authorList>
    </citation>
    <scope>NUCLEOTIDE SEQUENCE [LARGE SCALE GENOMIC DNA]</scope>
    <source>
        <strain evidence="2 3">YBY</strain>
    </source>
</reference>
<dbReference type="EMBL" id="QEXO01000003">
    <property type="protein sequence ID" value="PWE13880.1"/>
    <property type="molecule type" value="Genomic_DNA"/>
</dbReference>
<keyword evidence="1" id="KW-0472">Membrane</keyword>
<feature type="transmembrane region" description="Helical" evidence="1">
    <location>
        <begin position="277"/>
        <end position="294"/>
    </location>
</feature>
<feature type="transmembrane region" description="Helical" evidence="1">
    <location>
        <begin position="183"/>
        <end position="204"/>
    </location>
</feature>
<comment type="caution">
    <text evidence="2">The sequence shown here is derived from an EMBL/GenBank/DDBJ whole genome shotgun (WGS) entry which is preliminary data.</text>
</comment>
<dbReference type="Proteomes" id="UP000245216">
    <property type="component" value="Unassembled WGS sequence"/>
</dbReference>
<name>A0A2U2BIP1_ALCFA</name>
<dbReference type="AlphaFoldDB" id="A0A2U2BIP1"/>
<gene>
    <name evidence="2" type="ORF">DF183_12005</name>
</gene>
<reference evidence="2 3" key="1">
    <citation type="submission" date="2018-05" db="EMBL/GenBank/DDBJ databases">
        <title>Genome Sequence of an Efficient Indole-Degrading Bacterium, Alcaligenes sp.YBY.</title>
        <authorList>
            <person name="Yang B."/>
        </authorList>
    </citation>
    <scope>NUCLEOTIDE SEQUENCE [LARGE SCALE GENOMIC DNA]</scope>
    <source>
        <strain evidence="2 3">YBY</strain>
    </source>
</reference>
<keyword evidence="1" id="KW-0812">Transmembrane</keyword>
<evidence type="ECO:0000313" key="2">
    <source>
        <dbReference type="EMBL" id="PWE13880.1"/>
    </source>
</evidence>
<feature type="transmembrane region" description="Helical" evidence="1">
    <location>
        <begin position="224"/>
        <end position="240"/>
    </location>
</feature>
<proteinExistence type="predicted"/>
<feature type="transmembrane region" description="Helical" evidence="1">
    <location>
        <begin position="78"/>
        <end position="96"/>
    </location>
</feature>
<evidence type="ECO:0000256" key="1">
    <source>
        <dbReference type="SAM" id="Phobius"/>
    </source>
</evidence>
<dbReference type="InterPro" id="IPR049458">
    <property type="entry name" value="EpsG-like"/>
</dbReference>
<feature type="transmembrane region" description="Helical" evidence="1">
    <location>
        <begin position="151"/>
        <end position="171"/>
    </location>
</feature>
<keyword evidence="1" id="KW-1133">Transmembrane helix</keyword>